<dbReference type="Gene3D" id="3.10.450.10">
    <property type="match status" value="1"/>
</dbReference>
<organism evidence="1 2">
    <name type="scientific">Cucumis sativus</name>
    <name type="common">Cucumber</name>
    <dbReference type="NCBI Taxonomy" id="3659"/>
    <lineage>
        <taxon>Eukaryota</taxon>
        <taxon>Viridiplantae</taxon>
        <taxon>Streptophyta</taxon>
        <taxon>Embryophyta</taxon>
        <taxon>Tracheophyta</taxon>
        <taxon>Spermatophyta</taxon>
        <taxon>Magnoliopsida</taxon>
        <taxon>eudicotyledons</taxon>
        <taxon>Gunneridae</taxon>
        <taxon>Pentapetalae</taxon>
        <taxon>rosids</taxon>
        <taxon>fabids</taxon>
        <taxon>Cucurbitales</taxon>
        <taxon>Cucurbitaceae</taxon>
        <taxon>Benincaseae</taxon>
        <taxon>Cucumis</taxon>
    </lineage>
</organism>
<gene>
    <name evidence="1" type="ORF">Csa_4G151760</name>
</gene>
<protein>
    <submittedName>
        <fullName evidence="1">Acetate kinase</fullName>
    </submittedName>
</protein>
<sequence>MSNNSVATVVPNDREDCKQISNVEYNEYLQAMGKFAVEEHTHNMSGIERKFISVGFAVVCSVPVGGDKYHLLVKVDEFILAPSFPKYEKLYMATVLHNKVNHSWALLRFENVAPPTVYPPSIDYLDA</sequence>
<dbReference type="EMBL" id="CM002925">
    <property type="protein sequence ID" value="KGN53820.1"/>
    <property type="molecule type" value="Genomic_DNA"/>
</dbReference>
<proteinExistence type="predicted"/>
<dbReference type="STRING" id="3659.A0A0A0KW14"/>
<name>A0A0A0KW14_CUCSA</name>
<evidence type="ECO:0000313" key="2">
    <source>
        <dbReference type="Proteomes" id="UP000029981"/>
    </source>
</evidence>
<dbReference type="InterPro" id="IPR046350">
    <property type="entry name" value="Cystatin_sf"/>
</dbReference>
<reference evidence="1 2" key="3">
    <citation type="journal article" date="2010" name="BMC Genomics">
        <title>Transcriptome sequencing and comparative analysis of cucumber flowers with different sex types.</title>
        <authorList>
            <person name="Guo S."/>
            <person name="Zheng Y."/>
            <person name="Joung J.G."/>
            <person name="Liu S."/>
            <person name="Zhang Z."/>
            <person name="Crasta O.R."/>
            <person name="Sobral B.W."/>
            <person name="Xu Y."/>
            <person name="Huang S."/>
            <person name="Fei Z."/>
        </authorList>
    </citation>
    <scope>NUCLEOTIDE SEQUENCE [LARGE SCALE GENOMIC DNA]</scope>
    <source>
        <strain evidence="2">cv. 9930</strain>
    </source>
</reference>
<evidence type="ECO:0000313" key="1">
    <source>
        <dbReference type="EMBL" id="KGN53820.1"/>
    </source>
</evidence>
<accession>A0A0A0KW14</accession>
<reference evidence="1 2" key="1">
    <citation type="journal article" date="2009" name="Nat. Genet.">
        <title>The genome of the cucumber, Cucumis sativus L.</title>
        <authorList>
            <person name="Huang S."/>
            <person name="Li R."/>
            <person name="Zhang Z."/>
            <person name="Li L."/>
            <person name="Gu X."/>
            <person name="Fan W."/>
            <person name="Lucas W.J."/>
            <person name="Wang X."/>
            <person name="Xie B."/>
            <person name="Ni P."/>
            <person name="Ren Y."/>
            <person name="Zhu H."/>
            <person name="Li J."/>
            <person name="Lin K."/>
            <person name="Jin W."/>
            <person name="Fei Z."/>
            <person name="Li G."/>
            <person name="Staub J."/>
            <person name="Kilian A."/>
            <person name="van der Vossen E.A."/>
            <person name="Wu Y."/>
            <person name="Guo J."/>
            <person name="He J."/>
            <person name="Jia Z."/>
            <person name="Ren Y."/>
            <person name="Tian G."/>
            <person name="Lu Y."/>
            <person name="Ruan J."/>
            <person name="Qian W."/>
            <person name="Wang M."/>
            <person name="Huang Q."/>
            <person name="Li B."/>
            <person name="Xuan Z."/>
            <person name="Cao J."/>
            <person name="Asan"/>
            <person name="Wu Z."/>
            <person name="Zhang J."/>
            <person name="Cai Q."/>
            <person name="Bai Y."/>
            <person name="Zhao B."/>
            <person name="Han Y."/>
            <person name="Li Y."/>
            <person name="Li X."/>
            <person name="Wang S."/>
            <person name="Shi Q."/>
            <person name="Liu S."/>
            <person name="Cho W.K."/>
            <person name="Kim J.Y."/>
            <person name="Xu Y."/>
            <person name="Heller-Uszynska K."/>
            <person name="Miao H."/>
            <person name="Cheng Z."/>
            <person name="Zhang S."/>
            <person name="Wu J."/>
            <person name="Yang Y."/>
            <person name="Kang H."/>
            <person name="Li M."/>
            <person name="Liang H."/>
            <person name="Ren X."/>
            <person name="Shi Z."/>
            <person name="Wen M."/>
            <person name="Jian M."/>
            <person name="Yang H."/>
            <person name="Zhang G."/>
            <person name="Yang Z."/>
            <person name="Chen R."/>
            <person name="Liu S."/>
            <person name="Li J."/>
            <person name="Ma L."/>
            <person name="Liu H."/>
            <person name="Zhou Y."/>
            <person name="Zhao J."/>
            <person name="Fang X."/>
            <person name="Li G."/>
            <person name="Fang L."/>
            <person name="Li Y."/>
            <person name="Liu D."/>
            <person name="Zheng H."/>
            <person name="Zhang Y."/>
            <person name="Qin N."/>
            <person name="Li Z."/>
            <person name="Yang G."/>
            <person name="Yang S."/>
            <person name="Bolund L."/>
            <person name="Kristiansen K."/>
            <person name="Zheng H."/>
            <person name="Li S."/>
            <person name="Zhang X."/>
            <person name="Yang H."/>
            <person name="Wang J."/>
            <person name="Sun R."/>
            <person name="Zhang B."/>
            <person name="Jiang S."/>
            <person name="Wang J."/>
            <person name="Du Y."/>
            <person name="Li S."/>
        </authorList>
    </citation>
    <scope>NUCLEOTIDE SEQUENCE [LARGE SCALE GENOMIC DNA]</scope>
    <source>
        <strain evidence="2">cv. 9930</strain>
    </source>
</reference>
<dbReference type="SUPFAM" id="SSF54403">
    <property type="entry name" value="Cystatin/monellin"/>
    <property type="match status" value="1"/>
</dbReference>
<keyword evidence="1" id="KW-0418">Kinase</keyword>
<keyword evidence="1" id="KW-0808">Transferase</keyword>
<dbReference type="AlphaFoldDB" id="A0A0A0KW14"/>
<dbReference type="Gramene" id="KGN53820">
    <property type="protein sequence ID" value="KGN53820"/>
    <property type="gene ID" value="Csa_4G151760"/>
</dbReference>
<reference evidence="1 2" key="4">
    <citation type="journal article" date="2011" name="BMC Genomics">
        <title>RNA-Seq improves annotation of protein-coding genes in the cucumber genome.</title>
        <authorList>
            <person name="Li Z."/>
            <person name="Zhang Z."/>
            <person name="Yan P."/>
            <person name="Huang S."/>
            <person name="Fei Z."/>
            <person name="Lin K."/>
        </authorList>
    </citation>
    <scope>NUCLEOTIDE SEQUENCE [LARGE SCALE GENOMIC DNA]</scope>
    <source>
        <strain evidence="2">cv. 9930</strain>
    </source>
</reference>
<keyword evidence="2" id="KW-1185">Reference proteome</keyword>
<dbReference type="GO" id="GO:0016301">
    <property type="term" value="F:kinase activity"/>
    <property type="evidence" value="ECO:0007669"/>
    <property type="project" value="UniProtKB-KW"/>
</dbReference>
<reference evidence="1 2" key="2">
    <citation type="journal article" date="2009" name="PLoS ONE">
        <title>An integrated genetic and cytogenetic map of the cucumber genome.</title>
        <authorList>
            <person name="Ren Y."/>
            <person name="Zhang Z."/>
            <person name="Liu J."/>
            <person name="Staub J.E."/>
            <person name="Han Y."/>
            <person name="Cheng Z."/>
            <person name="Li X."/>
            <person name="Lu J."/>
            <person name="Miao H."/>
            <person name="Kang H."/>
            <person name="Xie B."/>
            <person name="Gu X."/>
            <person name="Wang X."/>
            <person name="Du Y."/>
            <person name="Jin W."/>
            <person name="Huang S."/>
        </authorList>
    </citation>
    <scope>NUCLEOTIDE SEQUENCE [LARGE SCALE GENOMIC DNA]</scope>
    <source>
        <strain evidence="2">cv. 9930</strain>
    </source>
</reference>
<dbReference type="Proteomes" id="UP000029981">
    <property type="component" value="Chromosome 4"/>
</dbReference>